<dbReference type="EMBL" id="JYDQ01002814">
    <property type="protein sequence ID" value="KRY03414.1"/>
    <property type="molecule type" value="Genomic_DNA"/>
</dbReference>
<name>A0A0V0YTB1_9BILA</name>
<evidence type="ECO:0000313" key="2">
    <source>
        <dbReference type="Proteomes" id="UP000054783"/>
    </source>
</evidence>
<dbReference type="Proteomes" id="UP000054783">
    <property type="component" value="Unassembled WGS sequence"/>
</dbReference>
<accession>A0A0V0YTB1</accession>
<proteinExistence type="predicted"/>
<sequence>MSKNFSIPKFNYRRSRPFILHVRVFLPWNFPEPISFS</sequence>
<comment type="caution">
    <text evidence="1">The sequence shown here is derived from an EMBL/GenBank/DDBJ whole genome shotgun (WGS) entry which is preliminary data.</text>
</comment>
<evidence type="ECO:0000313" key="1">
    <source>
        <dbReference type="EMBL" id="KRY03414.1"/>
    </source>
</evidence>
<organism evidence="1 2">
    <name type="scientific">Trichinella patagoniensis</name>
    <dbReference type="NCBI Taxonomy" id="990121"/>
    <lineage>
        <taxon>Eukaryota</taxon>
        <taxon>Metazoa</taxon>
        <taxon>Ecdysozoa</taxon>
        <taxon>Nematoda</taxon>
        <taxon>Enoplea</taxon>
        <taxon>Dorylaimia</taxon>
        <taxon>Trichinellida</taxon>
        <taxon>Trichinellidae</taxon>
        <taxon>Trichinella</taxon>
    </lineage>
</organism>
<gene>
    <name evidence="1" type="ORF">T12_51</name>
</gene>
<reference evidence="1 2" key="1">
    <citation type="submission" date="2015-01" db="EMBL/GenBank/DDBJ databases">
        <title>Evolution of Trichinella species and genotypes.</title>
        <authorList>
            <person name="Korhonen P.K."/>
            <person name="Edoardo P."/>
            <person name="Giuseppe L.R."/>
            <person name="Gasser R.B."/>
        </authorList>
    </citation>
    <scope>NUCLEOTIDE SEQUENCE [LARGE SCALE GENOMIC DNA]</scope>
    <source>
        <strain evidence="1">ISS2496</strain>
    </source>
</reference>
<dbReference type="AlphaFoldDB" id="A0A0V0YTB1"/>
<keyword evidence="2" id="KW-1185">Reference proteome</keyword>
<protein>
    <submittedName>
        <fullName evidence="1">Uncharacterized protein</fullName>
    </submittedName>
</protein>